<dbReference type="EMBL" id="LNRQ01000003">
    <property type="protein sequence ID" value="KZN03243.1"/>
    <property type="molecule type" value="Genomic_DNA"/>
</dbReference>
<evidence type="ECO:0000256" key="1">
    <source>
        <dbReference type="ARBA" id="ARBA00004325"/>
    </source>
</evidence>
<evidence type="ECO:0000256" key="4">
    <source>
        <dbReference type="ARBA" id="ARBA00022547"/>
    </source>
</evidence>
<sequence>MASKLAQLKSKACQAKQFVSTHGSAYYKQVLEQNKQFIQEPATVEKCNELSKKLLYTRLASIPGRNEAMWKEVDYLKQAWKNRKDLKVEDAGTAVVFGLECFAWYCVGEIVGRGFTFTGYYP</sequence>
<evidence type="ECO:0000256" key="6">
    <source>
        <dbReference type="ARBA" id="ARBA00023065"/>
    </source>
</evidence>
<evidence type="ECO:0000256" key="2">
    <source>
        <dbReference type="ARBA" id="ARBA00005699"/>
    </source>
</evidence>
<keyword evidence="8" id="KW-0472">Membrane</keyword>
<keyword evidence="9" id="KW-0066">ATP synthesis</keyword>
<keyword evidence="3" id="KW-0813">Transport</keyword>
<dbReference type="InterPro" id="IPR006808">
    <property type="entry name" value="ATP_synth_F0_gsu_mt"/>
</dbReference>
<dbReference type="GO" id="GO:0015078">
    <property type="term" value="F:proton transmembrane transporter activity"/>
    <property type="evidence" value="ECO:0007669"/>
    <property type="project" value="InterPro"/>
</dbReference>
<keyword evidence="4" id="KW-0138">CF(0)</keyword>
<keyword evidence="6" id="KW-0406">Ion transport</keyword>
<keyword evidence="7" id="KW-0496">Mitochondrion</keyword>
<organism evidence="10">
    <name type="scientific">Daucus carota subsp. sativus</name>
    <name type="common">Carrot</name>
    <dbReference type="NCBI Taxonomy" id="79200"/>
    <lineage>
        <taxon>Eukaryota</taxon>
        <taxon>Viridiplantae</taxon>
        <taxon>Streptophyta</taxon>
        <taxon>Embryophyta</taxon>
        <taxon>Tracheophyta</taxon>
        <taxon>Spermatophyta</taxon>
        <taxon>Magnoliopsida</taxon>
        <taxon>eudicotyledons</taxon>
        <taxon>Gunneridae</taxon>
        <taxon>Pentapetalae</taxon>
        <taxon>asterids</taxon>
        <taxon>campanulids</taxon>
        <taxon>Apiales</taxon>
        <taxon>Apiaceae</taxon>
        <taxon>Apioideae</taxon>
        <taxon>Scandiceae</taxon>
        <taxon>Daucinae</taxon>
        <taxon>Daucus</taxon>
        <taxon>Daucus sect. Daucus</taxon>
    </lineage>
</organism>
<evidence type="ECO:0000256" key="3">
    <source>
        <dbReference type="ARBA" id="ARBA00022448"/>
    </source>
</evidence>
<dbReference type="PANTHER" id="PTHR12386">
    <property type="entry name" value="ATP SYNTHASE SUBUNIT"/>
    <property type="match status" value="1"/>
</dbReference>
<evidence type="ECO:0000313" key="12">
    <source>
        <dbReference type="Proteomes" id="UP000077755"/>
    </source>
</evidence>
<dbReference type="Pfam" id="PF04718">
    <property type="entry name" value="ATP-synt_G"/>
    <property type="match status" value="1"/>
</dbReference>
<dbReference type="OrthoDB" id="437at2759"/>
<dbReference type="Proteomes" id="UP000077755">
    <property type="component" value="Chromosome 3"/>
</dbReference>
<protein>
    <submittedName>
        <fullName evidence="10">Uncharacterized protein</fullName>
    </submittedName>
</protein>
<dbReference type="KEGG" id="dcr:108213071"/>
<evidence type="ECO:0000256" key="7">
    <source>
        <dbReference type="ARBA" id="ARBA00023128"/>
    </source>
</evidence>
<dbReference type="STRING" id="79200.A0A162AMF4"/>
<evidence type="ECO:0000256" key="8">
    <source>
        <dbReference type="ARBA" id="ARBA00023136"/>
    </source>
</evidence>
<evidence type="ECO:0000313" key="10">
    <source>
        <dbReference type="EMBL" id="KZN03243.1"/>
    </source>
</evidence>
<evidence type="ECO:0000256" key="9">
    <source>
        <dbReference type="ARBA" id="ARBA00023310"/>
    </source>
</evidence>
<keyword evidence="5" id="KW-0375">Hydrogen ion transport</keyword>
<dbReference type="Gramene" id="KZN03243">
    <property type="protein sequence ID" value="KZN03243"/>
    <property type="gene ID" value="DCAR_011999"/>
</dbReference>
<reference evidence="10" key="1">
    <citation type="journal article" date="2016" name="Nat. Genet.">
        <title>A high-quality carrot genome assembly provides new insights into carotenoid accumulation and asterid genome evolution.</title>
        <authorList>
            <person name="Iorizzo M."/>
            <person name="Ellison S."/>
            <person name="Senalik D."/>
            <person name="Zeng P."/>
            <person name="Satapoomin P."/>
            <person name="Huang J."/>
            <person name="Bowman M."/>
            <person name="Iovene M."/>
            <person name="Sanseverino W."/>
            <person name="Cavagnaro P."/>
            <person name="Yildiz M."/>
            <person name="Macko-Podgorni A."/>
            <person name="Moranska E."/>
            <person name="Grzebelus E."/>
            <person name="Grzebelus D."/>
            <person name="Ashrafi H."/>
            <person name="Zheng Z."/>
            <person name="Cheng S."/>
            <person name="Spooner D."/>
            <person name="Van Deynze A."/>
            <person name="Simon P."/>
        </authorList>
    </citation>
    <scope>NUCLEOTIDE SEQUENCE [LARGE SCALE GENOMIC DNA]</scope>
    <source>
        <tissue evidence="10">Leaf</tissue>
    </source>
</reference>
<evidence type="ECO:0000256" key="5">
    <source>
        <dbReference type="ARBA" id="ARBA00022781"/>
    </source>
</evidence>
<dbReference type="EMBL" id="CP093345">
    <property type="protein sequence ID" value="WOG94280.1"/>
    <property type="molecule type" value="Genomic_DNA"/>
</dbReference>
<name>A0A162AMF4_DAUCS</name>
<reference evidence="11" key="2">
    <citation type="submission" date="2022-03" db="EMBL/GenBank/DDBJ databases">
        <title>Draft title - Genomic analysis of global carrot germplasm unveils the trajectory of domestication and the origin of high carotenoid orange carrot.</title>
        <authorList>
            <person name="Iorizzo M."/>
            <person name="Ellison S."/>
            <person name="Senalik D."/>
            <person name="Macko-Podgorni A."/>
            <person name="Grzebelus D."/>
            <person name="Bostan H."/>
            <person name="Rolling W."/>
            <person name="Curaba J."/>
            <person name="Simon P."/>
        </authorList>
    </citation>
    <scope>NUCLEOTIDE SEQUENCE</scope>
    <source>
        <tissue evidence="11">Leaf</tissue>
    </source>
</reference>
<comment type="similarity">
    <text evidence="2">Belongs to the ATPase g subunit family.</text>
</comment>
<gene>
    <name evidence="10" type="ORF">DCAR_011999</name>
    <name evidence="11" type="ORF">DCAR_0313573</name>
</gene>
<evidence type="ECO:0000313" key="11">
    <source>
        <dbReference type="EMBL" id="WOG94280.1"/>
    </source>
</evidence>
<dbReference type="AlphaFoldDB" id="A0A162AMF4"/>
<comment type="subcellular location">
    <subcellularLocation>
        <location evidence="1">Mitochondrion membrane</location>
    </subcellularLocation>
</comment>
<keyword evidence="12" id="KW-1185">Reference proteome</keyword>
<dbReference type="OMA" id="QHIVEPP"/>
<dbReference type="GO" id="GO:0015986">
    <property type="term" value="P:proton motive force-driven ATP synthesis"/>
    <property type="evidence" value="ECO:0007669"/>
    <property type="project" value="InterPro"/>
</dbReference>
<accession>A0A162AMF4</accession>
<dbReference type="GO" id="GO:0031966">
    <property type="term" value="C:mitochondrial membrane"/>
    <property type="evidence" value="ECO:0007669"/>
    <property type="project" value="UniProtKB-SubCell"/>
</dbReference>
<proteinExistence type="inferred from homology"/>
<dbReference type="GO" id="GO:0045259">
    <property type="term" value="C:proton-transporting ATP synthase complex"/>
    <property type="evidence" value="ECO:0007669"/>
    <property type="project" value="UniProtKB-KW"/>
</dbReference>